<reference evidence="1 2" key="1">
    <citation type="journal article" date="2016" name="Front. Microbiol.">
        <title>Genomic Resource of Rice Seed Associated Bacteria.</title>
        <authorList>
            <person name="Midha S."/>
            <person name="Bansal K."/>
            <person name="Sharma S."/>
            <person name="Kumar N."/>
            <person name="Patil P.P."/>
            <person name="Chaudhry V."/>
            <person name="Patil P.B."/>
        </authorList>
    </citation>
    <scope>NUCLEOTIDE SEQUENCE [LARGE SCALE GENOMIC DNA]</scope>
    <source>
        <strain evidence="1 2">NS115</strain>
    </source>
</reference>
<name>A0ACC4ZN61_9BACL</name>
<accession>A0ACC4ZN61</accession>
<organism evidence="1 2">
    <name type="scientific">Paenibacillus jamilae</name>
    <dbReference type="NCBI Taxonomy" id="114136"/>
    <lineage>
        <taxon>Bacteria</taxon>
        <taxon>Bacillati</taxon>
        <taxon>Bacillota</taxon>
        <taxon>Bacilli</taxon>
        <taxon>Bacillales</taxon>
        <taxon>Paenibacillaceae</taxon>
        <taxon>Paenibacillus</taxon>
    </lineage>
</organism>
<dbReference type="Proteomes" id="UP000074866">
    <property type="component" value="Unassembled WGS sequence"/>
</dbReference>
<sequence length="74" mass="8356">DSNLHGSSLNTEYNLDNTLFNEGKKALLVDFDPQGNLSMYFGIEQRDQLPSLWSATGLTQLLSIKEFRIPVQLL</sequence>
<protein>
    <submittedName>
        <fullName evidence="1">Uncharacterized protein</fullName>
    </submittedName>
</protein>
<proteinExistence type="predicted"/>
<keyword evidence="2" id="KW-1185">Reference proteome</keyword>
<gene>
    <name evidence="1" type="ORF">NS115_24615</name>
</gene>
<dbReference type="EMBL" id="LDRX01000257">
    <property type="protein sequence ID" value="KTS70566.1"/>
    <property type="molecule type" value="Genomic_DNA"/>
</dbReference>
<feature type="non-terminal residue" evidence="1">
    <location>
        <position position="1"/>
    </location>
</feature>
<evidence type="ECO:0000313" key="2">
    <source>
        <dbReference type="Proteomes" id="UP000074866"/>
    </source>
</evidence>
<comment type="caution">
    <text evidence="1">The sequence shown here is derived from an EMBL/GenBank/DDBJ whole genome shotgun (WGS) entry which is preliminary data.</text>
</comment>
<evidence type="ECO:0000313" key="1">
    <source>
        <dbReference type="EMBL" id="KTS70566.1"/>
    </source>
</evidence>